<dbReference type="PANTHER" id="PTHR42785">
    <property type="entry name" value="DNA TOPOISOMERASE, TYPE IA, CORE"/>
    <property type="match status" value="1"/>
</dbReference>
<comment type="caution">
    <text evidence="2">The sequence shown here is derived from an EMBL/GenBank/DDBJ whole genome shotgun (WGS) entry which is preliminary data.</text>
</comment>
<dbReference type="RefSeq" id="WP_006986720.1">
    <property type="nucleotide sequence ID" value="NZ_JH417965.1"/>
</dbReference>
<protein>
    <recommendedName>
        <fullName evidence="1">Toprim domain-containing protein</fullName>
    </recommendedName>
</protein>
<organism evidence="2 3">
    <name type="scientific">Cardiobacterium valvarum F0432</name>
    <dbReference type="NCBI Taxonomy" id="797473"/>
    <lineage>
        <taxon>Bacteria</taxon>
        <taxon>Pseudomonadati</taxon>
        <taxon>Pseudomonadota</taxon>
        <taxon>Gammaproteobacteria</taxon>
        <taxon>Cardiobacteriales</taxon>
        <taxon>Cardiobacteriaceae</taxon>
        <taxon>Cardiobacterium</taxon>
    </lineage>
</organism>
<dbReference type="SUPFAM" id="SSF56712">
    <property type="entry name" value="Prokaryotic type I DNA topoisomerase"/>
    <property type="match status" value="1"/>
</dbReference>
<dbReference type="GO" id="GO:0006265">
    <property type="term" value="P:DNA topological change"/>
    <property type="evidence" value="ECO:0007669"/>
    <property type="project" value="InterPro"/>
</dbReference>
<dbReference type="PANTHER" id="PTHR42785:SF1">
    <property type="entry name" value="DNA TOPOISOMERASE"/>
    <property type="match status" value="1"/>
</dbReference>
<dbReference type="InterPro" id="IPR006171">
    <property type="entry name" value="TOPRIM_dom"/>
</dbReference>
<evidence type="ECO:0000313" key="2">
    <source>
        <dbReference type="EMBL" id="EHM50805.1"/>
    </source>
</evidence>
<dbReference type="AlphaFoldDB" id="G9ZIW7"/>
<dbReference type="InterPro" id="IPR023405">
    <property type="entry name" value="Topo_IA_core_domain"/>
</dbReference>
<dbReference type="Proteomes" id="UP000004750">
    <property type="component" value="Unassembled WGS sequence"/>
</dbReference>
<accession>G9ZIW7</accession>
<dbReference type="HOGENOM" id="CLU_189531_0_0_6"/>
<feature type="non-terminal residue" evidence="2">
    <location>
        <position position="71"/>
    </location>
</feature>
<evidence type="ECO:0000259" key="1">
    <source>
        <dbReference type="PROSITE" id="PS50880"/>
    </source>
</evidence>
<dbReference type="GO" id="GO:0003917">
    <property type="term" value="F:DNA topoisomerase type I (single strand cut, ATP-independent) activity"/>
    <property type="evidence" value="ECO:0007669"/>
    <property type="project" value="InterPro"/>
</dbReference>
<dbReference type="PROSITE" id="PS50880">
    <property type="entry name" value="TOPRIM"/>
    <property type="match status" value="1"/>
</dbReference>
<dbReference type="GO" id="GO:0003677">
    <property type="term" value="F:DNA binding"/>
    <property type="evidence" value="ECO:0007669"/>
    <property type="project" value="InterPro"/>
</dbReference>
<dbReference type="InterPro" id="IPR000380">
    <property type="entry name" value="Topo_IA"/>
</dbReference>
<name>G9ZIW7_9GAMM</name>
<gene>
    <name evidence="2" type="ORF">HMPREF9080_02734</name>
</gene>
<sequence length="71" mass="7899">MTRLLIVESPNKVKHIEHHLGDGWQVAASAGHVRDLPQNEMGVADPDYWPQYVNTDRGGAVIARLRKLAQA</sequence>
<feature type="domain" description="Toprim" evidence="1">
    <location>
        <begin position="2"/>
        <end position="71"/>
    </location>
</feature>
<dbReference type="STRING" id="797473.HMPREF9080_02734"/>
<dbReference type="Pfam" id="PF01751">
    <property type="entry name" value="Toprim"/>
    <property type="match status" value="1"/>
</dbReference>
<evidence type="ECO:0000313" key="3">
    <source>
        <dbReference type="Proteomes" id="UP000004750"/>
    </source>
</evidence>
<reference evidence="2 3" key="1">
    <citation type="submission" date="2011-08" db="EMBL/GenBank/DDBJ databases">
        <authorList>
            <person name="Weinstock G."/>
            <person name="Sodergren E."/>
            <person name="Clifton S."/>
            <person name="Fulton L."/>
            <person name="Fulton B."/>
            <person name="Courtney L."/>
            <person name="Fronick C."/>
            <person name="Harrison M."/>
            <person name="Strong C."/>
            <person name="Farmer C."/>
            <person name="Delahaunty K."/>
            <person name="Markovic C."/>
            <person name="Hall O."/>
            <person name="Minx P."/>
            <person name="Tomlinson C."/>
            <person name="Mitreva M."/>
            <person name="Hou S."/>
            <person name="Chen J."/>
            <person name="Wollam A."/>
            <person name="Pepin K.H."/>
            <person name="Johnson M."/>
            <person name="Bhonagiri V."/>
            <person name="Zhang X."/>
            <person name="Suruliraj S."/>
            <person name="Warren W."/>
            <person name="Chinwalla A."/>
            <person name="Mardis E.R."/>
            <person name="Wilson R.K."/>
        </authorList>
    </citation>
    <scope>NUCLEOTIDE SEQUENCE [LARGE SCALE GENOMIC DNA]</scope>
    <source>
        <strain evidence="2 3">F0432</strain>
    </source>
</reference>
<proteinExistence type="predicted"/>
<dbReference type="Gene3D" id="3.40.50.140">
    <property type="match status" value="1"/>
</dbReference>
<dbReference type="EMBL" id="AGCM01000171">
    <property type="protein sequence ID" value="EHM50805.1"/>
    <property type="molecule type" value="Genomic_DNA"/>
</dbReference>